<feature type="transmembrane region" description="Helical" evidence="1">
    <location>
        <begin position="12"/>
        <end position="32"/>
    </location>
</feature>
<dbReference type="Proteomes" id="UP000055048">
    <property type="component" value="Unassembled WGS sequence"/>
</dbReference>
<keyword evidence="1" id="KW-0472">Membrane</keyword>
<sequence length="87" mass="9537">MHGKQNLERTTVAWVSPILLSQSTVALISRLFTMTSREPASQCSIVDKCIIISSVKNEDTIPTDNVLNSDQRQESACVKHQPLVVAG</sequence>
<evidence type="ECO:0000256" key="1">
    <source>
        <dbReference type="SAM" id="Phobius"/>
    </source>
</evidence>
<evidence type="ECO:0000313" key="3">
    <source>
        <dbReference type="Proteomes" id="UP000055048"/>
    </source>
</evidence>
<keyword evidence="1" id="KW-1133">Transmembrane helix</keyword>
<protein>
    <submittedName>
        <fullName evidence="2">Uncharacterized protein</fullName>
    </submittedName>
</protein>
<comment type="caution">
    <text evidence="2">The sequence shown here is derived from an EMBL/GenBank/DDBJ whole genome shotgun (WGS) entry which is preliminary data.</text>
</comment>
<evidence type="ECO:0000313" key="2">
    <source>
        <dbReference type="EMBL" id="KRX37992.1"/>
    </source>
</evidence>
<name>A0A0V0TG42_9BILA</name>
<dbReference type="OrthoDB" id="10426264at2759"/>
<organism evidence="2 3">
    <name type="scientific">Trichinella murrelli</name>
    <dbReference type="NCBI Taxonomy" id="144512"/>
    <lineage>
        <taxon>Eukaryota</taxon>
        <taxon>Metazoa</taxon>
        <taxon>Ecdysozoa</taxon>
        <taxon>Nematoda</taxon>
        <taxon>Enoplea</taxon>
        <taxon>Dorylaimia</taxon>
        <taxon>Trichinellida</taxon>
        <taxon>Trichinellidae</taxon>
        <taxon>Trichinella</taxon>
    </lineage>
</organism>
<dbReference type="AlphaFoldDB" id="A0A0V0TG42"/>
<accession>A0A0V0TG42</accession>
<reference evidence="2 3" key="1">
    <citation type="submission" date="2015-01" db="EMBL/GenBank/DDBJ databases">
        <title>Evolution of Trichinella species and genotypes.</title>
        <authorList>
            <person name="Korhonen P.K."/>
            <person name="Edoardo P."/>
            <person name="Giuseppe L.R."/>
            <person name="Gasser R.B."/>
        </authorList>
    </citation>
    <scope>NUCLEOTIDE SEQUENCE [LARGE SCALE GENOMIC DNA]</scope>
    <source>
        <strain evidence="2">ISS417</strain>
    </source>
</reference>
<dbReference type="EMBL" id="JYDJ01000285">
    <property type="protein sequence ID" value="KRX37992.1"/>
    <property type="molecule type" value="Genomic_DNA"/>
</dbReference>
<gene>
    <name evidence="2" type="ORF">T05_13179</name>
</gene>
<keyword evidence="3" id="KW-1185">Reference proteome</keyword>
<keyword evidence="1" id="KW-0812">Transmembrane</keyword>
<proteinExistence type="predicted"/>